<evidence type="ECO:0000256" key="1">
    <source>
        <dbReference type="SAM" id="MobiDB-lite"/>
    </source>
</evidence>
<dbReference type="AlphaFoldDB" id="A0AAI8KF12"/>
<protein>
    <submittedName>
        <fullName evidence="2">Transposase</fullName>
    </submittedName>
</protein>
<dbReference type="RefSeq" id="WP_052192157.1">
    <property type="nucleotide sequence ID" value="NZ_CP009747.1"/>
</dbReference>
<proteinExistence type="predicted"/>
<dbReference type="EMBL" id="CP031641">
    <property type="protein sequence ID" value="AXO90700.1"/>
    <property type="molecule type" value="Genomic_DNA"/>
</dbReference>
<evidence type="ECO:0000313" key="3">
    <source>
        <dbReference type="Proteomes" id="UP000258127"/>
    </source>
</evidence>
<reference evidence="2 3" key="1">
    <citation type="submission" date="2018-08" db="EMBL/GenBank/DDBJ databases">
        <authorList>
            <person name="Lee Y."/>
            <person name="Kakembo D."/>
        </authorList>
    </citation>
    <scope>NUCLEOTIDE SEQUENCE [LARGE SCALE GENOMIC DNA]</scope>
    <source>
        <strain evidence="2 3">JBCS1880</strain>
    </source>
</reference>
<feature type="region of interest" description="Disordered" evidence="1">
    <location>
        <begin position="398"/>
        <end position="447"/>
    </location>
</feature>
<feature type="compositionally biased region" description="Basic and acidic residues" evidence="1">
    <location>
        <begin position="422"/>
        <end position="438"/>
    </location>
</feature>
<dbReference type="Proteomes" id="UP000258127">
    <property type="component" value="Chromosome"/>
</dbReference>
<name>A0AAI8KF12_9PSED</name>
<keyword evidence="3" id="KW-1185">Reference proteome</keyword>
<organism evidence="2 3">
    <name type="scientific">Pseudomonas parafulva</name>
    <dbReference type="NCBI Taxonomy" id="157782"/>
    <lineage>
        <taxon>Bacteria</taxon>
        <taxon>Pseudomonadati</taxon>
        <taxon>Pseudomonadota</taxon>
        <taxon>Gammaproteobacteria</taxon>
        <taxon>Pseudomonadales</taxon>
        <taxon>Pseudomonadaceae</taxon>
        <taxon>Pseudomonas</taxon>
    </lineage>
</organism>
<sequence length="447" mass="50127">MSGSLQERFIFAMDNEFVRKAITVKPDPVSALASAEPFMAATILADALKQSFIPNQFSLDFIHEMVGRAFMHHCYVFSSEAEHQAKIYTPPITEVVPICLTGLAGLGKSRTIDALKKVMPAPSQFHSPYFDGALNLESYWYASAEGKESGKSLLLWFLFGGSDRKSGNFDRLLLECRRRAYRDIVSLLLLDETQHISLGLGIARIVTILLTLMRIGPPAVFVSNFSLGHKLFKRNNEDKQRLLPEPRIMLPDEVGSKDWKAYANECVRVSGGHIRTRGGDFAAELHRYTFGIKRIAVHLLKQAYIESRKSGRAWIEMDDLGSAFRSAEFSANAGDVQALHNLALGERRLQKARPDLWCPFDLPTAYTSSVAQSVIAERDRQVAETIFDSALNAAERTAKAQIVQPSDKRPSKSSRRPPAAKLSEEEQKKLFFEYESRGQKPSKQQTR</sequence>
<gene>
    <name evidence="2" type="ORF">DZC75_22825</name>
</gene>
<accession>A0AAI8KF12</accession>
<evidence type="ECO:0000313" key="2">
    <source>
        <dbReference type="EMBL" id="AXO90700.1"/>
    </source>
</evidence>